<dbReference type="AlphaFoldDB" id="A0A1L3ZSU1"/>
<dbReference type="PRINTS" id="PR00359">
    <property type="entry name" value="BP450"/>
</dbReference>
<dbReference type="KEGG" id="sphj:BSL82_04550"/>
<accession>A0A1L3ZSU1</accession>
<reference evidence="3" key="1">
    <citation type="submission" date="2016-11" db="EMBL/GenBank/DDBJ databases">
        <title>Complete Genome Sequence of alachlor-degrading Sphingomonas sp. strain JJ-A5.</title>
        <authorList>
            <person name="Lee H."/>
            <person name="Ka J.-O."/>
        </authorList>
    </citation>
    <scope>NUCLEOTIDE SEQUENCE [LARGE SCALE GENOMIC DNA]</scope>
    <source>
        <strain evidence="3">JJ-A5</strain>
    </source>
</reference>
<dbReference type="EMBL" id="CP018221">
    <property type="protein sequence ID" value="API58669.1"/>
    <property type="molecule type" value="Genomic_DNA"/>
</dbReference>
<dbReference type="GO" id="GO:0020037">
    <property type="term" value="F:heme binding"/>
    <property type="evidence" value="ECO:0007669"/>
    <property type="project" value="InterPro"/>
</dbReference>
<dbReference type="PANTHER" id="PTHR46696">
    <property type="entry name" value="P450, PUTATIVE (EUROFUNG)-RELATED"/>
    <property type="match status" value="1"/>
</dbReference>
<dbReference type="Gene3D" id="1.10.630.10">
    <property type="entry name" value="Cytochrome P450"/>
    <property type="match status" value="1"/>
</dbReference>
<dbReference type="Pfam" id="PF00067">
    <property type="entry name" value="p450"/>
    <property type="match status" value="1"/>
</dbReference>
<dbReference type="GO" id="GO:0016705">
    <property type="term" value="F:oxidoreductase activity, acting on paired donors, with incorporation or reduction of molecular oxygen"/>
    <property type="evidence" value="ECO:0007669"/>
    <property type="project" value="InterPro"/>
</dbReference>
<dbReference type="OrthoDB" id="54272at2"/>
<dbReference type="Proteomes" id="UP000182063">
    <property type="component" value="Chromosome"/>
</dbReference>
<proteinExistence type="inferred from homology"/>
<name>A0A1L3ZSU1_9SPHN</name>
<protein>
    <recommendedName>
        <fullName evidence="4">Cytochrome</fullName>
    </recommendedName>
</protein>
<evidence type="ECO:0000256" key="1">
    <source>
        <dbReference type="ARBA" id="ARBA00010617"/>
    </source>
</evidence>
<evidence type="ECO:0008006" key="4">
    <source>
        <dbReference type="Google" id="ProtNLM"/>
    </source>
</evidence>
<sequence>MSTVRVDRIKDLQAVLRSKSALESAEVSTEYYIEPSAAAETNIQEFFQGIVTMINGDEHRQRRRLLNSLVRPEELIRFREHVILPSVDRWLGRAVKKNAEGLYTCDLADVVERIFLEFAAKIIGLQGVESEEGMARLRSCVLPIFGGMSSSHFENRDAVVEAGVAAKKVFVEEYYKPSLAYVQEQMKRVAAGELADEDVPLNLLKMIVTGADPGYADEGIAIREAILFFVATTGTSTQAVLSTIEDLSHWFVKHPEDAALVEDTEFISNALQESLRLKAPYVSFVTRVAADDVDVPGCPIKSGDAIQGWIAQAGRDPEVFGSDANEFNPKREVPDGYNRYGLAFATGAHQCLGLRAVLGNDGRSGSHLRMIQHFFKLGVRRDLTQVPRILEMRASEQELEIPTYITFPVVFTNWEKNA</sequence>
<comment type="similarity">
    <text evidence="1">Belongs to the cytochrome P450 family.</text>
</comment>
<dbReference type="STRING" id="1921510.BSL82_04550"/>
<evidence type="ECO:0000313" key="2">
    <source>
        <dbReference type="EMBL" id="API58669.1"/>
    </source>
</evidence>
<dbReference type="InterPro" id="IPR002397">
    <property type="entry name" value="Cyt_P450_B"/>
</dbReference>
<dbReference type="SUPFAM" id="SSF48264">
    <property type="entry name" value="Cytochrome P450"/>
    <property type="match status" value="1"/>
</dbReference>
<organism evidence="2 3">
    <name type="scientific">Tardibacter chloracetimidivorans</name>
    <dbReference type="NCBI Taxonomy" id="1921510"/>
    <lineage>
        <taxon>Bacteria</taxon>
        <taxon>Pseudomonadati</taxon>
        <taxon>Pseudomonadota</taxon>
        <taxon>Alphaproteobacteria</taxon>
        <taxon>Sphingomonadales</taxon>
        <taxon>Sphingomonadaceae</taxon>
        <taxon>Tardibacter</taxon>
    </lineage>
</organism>
<dbReference type="RefSeq" id="WP_072596228.1">
    <property type="nucleotide sequence ID" value="NZ_CP018221.1"/>
</dbReference>
<dbReference type="GO" id="GO:0005506">
    <property type="term" value="F:iron ion binding"/>
    <property type="evidence" value="ECO:0007669"/>
    <property type="project" value="InterPro"/>
</dbReference>
<evidence type="ECO:0000313" key="3">
    <source>
        <dbReference type="Proteomes" id="UP000182063"/>
    </source>
</evidence>
<gene>
    <name evidence="2" type="ORF">BSL82_04550</name>
</gene>
<keyword evidence="3" id="KW-1185">Reference proteome</keyword>
<dbReference type="InterPro" id="IPR001128">
    <property type="entry name" value="Cyt_P450"/>
</dbReference>
<dbReference type="CDD" id="cd00302">
    <property type="entry name" value="cytochrome_P450"/>
    <property type="match status" value="1"/>
</dbReference>
<dbReference type="PANTHER" id="PTHR46696:SF6">
    <property type="entry name" value="P450, PUTATIVE (EUROFUNG)-RELATED"/>
    <property type="match status" value="1"/>
</dbReference>
<dbReference type="InterPro" id="IPR036396">
    <property type="entry name" value="Cyt_P450_sf"/>
</dbReference>
<dbReference type="GO" id="GO:0004497">
    <property type="term" value="F:monooxygenase activity"/>
    <property type="evidence" value="ECO:0007669"/>
    <property type="project" value="InterPro"/>
</dbReference>